<feature type="domain" description="MATH" evidence="2">
    <location>
        <begin position="6"/>
        <end position="134"/>
    </location>
</feature>
<dbReference type="InterPro" id="IPR050804">
    <property type="entry name" value="MCC"/>
</dbReference>
<dbReference type="ExpressionAtlas" id="A0A654EFA2">
    <property type="expression patterns" value="baseline and differential"/>
</dbReference>
<dbReference type="InterPro" id="IPR002083">
    <property type="entry name" value="MATH/TRAF_dom"/>
</dbReference>
<dbReference type="EMBL" id="CACRSJ010000104">
    <property type="protein sequence ID" value="VYS47704.1"/>
    <property type="molecule type" value="Genomic_DNA"/>
</dbReference>
<organism evidence="3 4">
    <name type="scientific">Arabidopsis thaliana</name>
    <name type="common">Mouse-ear cress</name>
    <dbReference type="NCBI Taxonomy" id="3702"/>
    <lineage>
        <taxon>Eukaryota</taxon>
        <taxon>Viridiplantae</taxon>
        <taxon>Streptophyta</taxon>
        <taxon>Embryophyta</taxon>
        <taxon>Tracheophyta</taxon>
        <taxon>Spermatophyta</taxon>
        <taxon>Magnoliopsida</taxon>
        <taxon>eudicotyledons</taxon>
        <taxon>Gunneridae</taxon>
        <taxon>Pentapetalae</taxon>
        <taxon>rosids</taxon>
        <taxon>malvids</taxon>
        <taxon>Brassicales</taxon>
        <taxon>Brassicaceae</taxon>
        <taxon>Camelineae</taxon>
        <taxon>Arabidopsis</taxon>
    </lineage>
</organism>
<dbReference type="SUPFAM" id="SSF49599">
    <property type="entry name" value="TRAF domain-like"/>
    <property type="match status" value="1"/>
</dbReference>
<gene>
    <name evidence="3" type="ORF">AN1_LOCUS3190</name>
</gene>
<dbReference type="Proteomes" id="UP000426265">
    <property type="component" value="Unassembled WGS sequence"/>
</dbReference>
<evidence type="ECO:0000313" key="4">
    <source>
        <dbReference type="Proteomes" id="UP000426265"/>
    </source>
</evidence>
<dbReference type="AlphaFoldDB" id="A0A654EFA2"/>
<evidence type="ECO:0000256" key="1">
    <source>
        <dbReference type="ARBA" id="ARBA00023054"/>
    </source>
</evidence>
<sequence length="285" mass="32227">MADQYEKKITWTIKIFSSLQSHAIYSDIFVVGDTKWHLLAYPKGYGDSINKCLSLFFCVPDPDDLPSGWKRHIIYRLTVVNQMSEKLSKQEVAQGWFYRNSHSLGSQTMLPLNEFLDVNGGFLGNGEVKIVAEVGVLEVVGKSNVLEETLLVNGGINVNGFQVLPSQVESVNNLFKKHPDIASDFRLENTHLRTTYLNSLLCLTELLCQSPQKLSNVDLANAHFTLACLINAGFKLDWLEKKLKEVGKTRMQQLEQDFNGLKDLRESLCWSSDDEDDLSHLLIKT</sequence>
<dbReference type="SMART" id="SM00061">
    <property type="entry name" value="MATH"/>
    <property type="match status" value="1"/>
</dbReference>
<dbReference type="PANTHER" id="PTHR46236">
    <property type="entry name" value="TRAF-LIKE SUPERFAMILY PROTEIN"/>
    <property type="match status" value="1"/>
</dbReference>
<proteinExistence type="predicted"/>
<evidence type="ECO:0000313" key="3">
    <source>
        <dbReference type="EMBL" id="VYS47704.1"/>
    </source>
</evidence>
<evidence type="ECO:0000259" key="2">
    <source>
        <dbReference type="PROSITE" id="PS50144"/>
    </source>
</evidence>
<protein>
    <recommendedName>
        <fullName evidence="2">MATH domain-containing protein</fullName>
    </recommendedName>
</protein>
<name>A0A654EFA2_ARATH</name>
<dbReference type="InterPro" id="IPR008974">
    <property type="entry name" value="TRAF-like"/>
</dbReference>
<accession>A0A654EFA2</accession>
<dbReference type="PROSITE" id="PS50144">
    <property type="entry name" value="MATH"/>
    <property type="match status" value="1"/>
</dbReference>
<dbReference type="Pfam" id="PF22486">
    <property type="entry name" value="MATH_2"/>
    <property type="match status" value="1"/>
</dbReference>
<dbReference type="Gene3D" id="2.60.210.10">
    <property type="entry name" value="Apoptosis, Tumor Necrosis Factor Receptor Associated Protein 2, Chain A"/>
    <property type="match status" value="1"/>
</dbReference>
<keyword evidence="1" id="KW-0175">Coiled coil</keyword>
<dbReference type="CDD" id="cd00121">
    <property type="entry name" value="MATH"/>
    <property type="match status" value="1"/>
</dbReference>
<dbReference type="PANTHER" id="PTHR46236:SF21">
    <property type="entry name" value="TRAF-LIKE FAMILY PROTEIN-RELATED"/>
    <property type="match status" value="1"/>
</dbReference>
<reference evidence="3 4" key="1">
    <citation type="submission" date="2019-11" db="EMBL/GenBank/DDBJ databases">
        <authorList>
            <person name="Jiao W.-B."/>
            <person name="Schneeberger K."/>
        </authorList>
    </citation>
    <scope>NUCLEOTIDE SEQUENCE [LARGE SCALE GENOMIC DNA]</scope>
    <source>
        <strain evidence="4">cv. An-1</strain>
    </source>
</reference>